<dbReference type="Proteomes" id="UP001230504">
    <property type="component" value="Unassembled WGS sequence"/>
</dbReference>
<sequence length="165" mass="18423">MLRPDETLFGSQRQRRGNCLPNEQEQLASWQVLMRNANSNSETSRTMQSPCNGTQRHTKECQQAECDYESSWSVDQKEQARLMMSSFVLAIGNRGLWFIANVFCEPGPRVLDMSELPSSAVGGLGSRPIRAGWSRSALTLGVTDAARRNADVIRCRLRGDNVICV</sequence>
<reference evidence="1" key="1">
    <citation type="submission" date="2021-06" db="EMBL/GenBank/DDBJ databases">
        <title>Comparative genomics, transcriptomics and evolutionary studies reveal genomic signatures of adaptation to plant cell wall in hemibiotrophic fungi.</title>
        <authorList>
            <consortium name="DOE Joint Genome Institute"/>
            <person name="Baroncelli R."/>
            <person name="Diaz J.F."/>
            <person name="Benocci T."/>
            <person name="Peng M."/>
            <person name="Battaglia E."/>
            <person name="Haridas S."/>
            <person name="Andreopoulos W."/>
            <person name="Labutti K."/>
            <person name="Pangilinan J."/>
            <person name="Floch G.L."/>
            <person name="Makela M.R."/>
            <person name="Henrissat B."/>
            <person name="Grigoriev I.V."/>
            <person name="Crouch J.A."/>
            <person name="De Vries R.P."/>
            <person name="Sukno S.A."/>
            <person name="Thon M.R."/>
        </authorList>
    </citation>
    <scope>NUCLEOTIDE SEQUENCE</scope>
    <source>
        <strain evidence="1">CBS 125086</strain>
    </source>
</reference>
<proteinExistence type="predicted"/>
<comment type="caution">
    <text evidence="1">The sequence shown here is derived from an EMBL/GenBank/DDBJ whole genome shotgun (WGS) entry which is preliminary data.</text>
</comment>
<accession>A0AAD8Q5I0</accession>
<dbReference type="RefSeq" id="XP_060417152.1">
    <property type="nucleotide sequence ID" value="XM_060557110.1"/>
</dbReference>
<evidence type="ECO:0000313" key="1">
    <source>
        <dbReference type="EMBL" id="KAK1596266.1"/>
    </source>
</evidence>
<keyword evidence="2" id="KW-1185">Reference proteome</keyword>
<gene>
    <name evidence="1" type="ORF">LY79DRAFT_544216</name>
</gene>
<dbReference type="GeneID" id="85441350"/>
<dbReference type="EMBL" id="JAHLJV010000012">
    <property type="protein sequence ID" value="KAK1596266.1"/>
    <property type="molecule type" value="Genomic_DNA"/>
</dbReference>
<protein>
    <submittedName>
        <fullName evidence="1">Uncharacterized protein</fullName>
    </submittedName>
</protein>
<organism evidence="1 2">
    <name type="scientific">Colletotrichum navitas</name>
    <dbReference type="NCBI Taxonomy" id="681940"/>
    <lineage>
        <taxon>Eukaryota</taxon>
        <taxon>Fungi</taxon>
        <taxon>Dikarya</taxon>
        <taxon>Ascomycota</taxon>
        <taxon>Pezizomycotina</taxon>
        <taxon>Sordariomycetes</taxon>
        <taxon>Hypocreomycetidae</taxon>
        <taxon>Glomerellales</taxon>
        <taxon>Glomerellaceae</taxon>
        <taxon>Colletotrichum</taxon>
        <taxon>Colletotrichum graminicola species complex</taxon>
    </lineage>
</organism>
<dbReference type="AlphaFoldDB" id="A0AAD8Q5I0"/>
<name>A0AAD8Q5I0_9PEZI</name>
<evidence type="ECO:0000313" key="2">
    <source>
        <dbReference type="Proteomes" id="UP001230504"/>
    </source>
</evidence>